<gene>
    <name evidence="2" type="ORF">DXC51_21670</name>
</gene>
<evidence type="ECO:0000313" key="2">
    <source>
        <dbReference type="EMBL" id="RGE56988.1"/>
    </source>
</evidence>
<dbReference type="InterPro" id="IPR038071">
    <property type="entry name" value="UROD/MetE-like_sf"/>
</dbReference>
<feature type="domain" description="Uroporphyrinogen decarboxylase (URO-D)" evidence="1">
    <location>
        <begin position="173"/>
        <end position="378"/>
    </location>
</feature>
<dbReference type="Pfam" id="PF01208">
    <property type="entry name" value="URO-D"/>
    <property type="match status" value="1"/>
</dbReference>
<sequence length="382" mass="43781">MLDLDIEQFWRDEEHAHEENCFSKNAAQVALGIRMSGECVFAELGEPGDQWGYIPPERRYELNCRYNEKAVKIVGRPMLPEIKPSPESEKPNVTIPEYRQIGEVFGGKYIFEGGTLWLNGTLKGEEALAKKLDEVENMLKDPEKFRSFVLPADWDQRCRAVYELYGKRPQQYVHVRGPVTLATSVFGTEELLYLYYDEPELFTRFADVIGDVILAYIELFIHESGRSDDNFEHGFSFADDNSYLMTPEMYKKFGYPILKKVFAKTSPNIEDERYQHSDSAMGHLIPLLADFKLTGCNFGPTVTVQEIRRHMPNTRIDGQLAPFTFMRNNQDKIIEEVRRDCEAAKENDARGLNFATAGSINNGSLLTSLRTVMAAIQNYGRY</sequence>
<dbReference type="PANTHER" id="PTHR47099">
    <property type="entry name" value="METHYLCOBAMIDE:COM METHYLTRANSFERASE MTBA"/>
    <property type="match status" value="1"/>
</dbReference>
<dbReference type="GO" id="GO:0004853">
    <property type="term" value="F:uroporphyrinogen decarboxylase activity"/>
    <property type="evidence" value="ECO:0007669"/>
    <property type="project" value="InterPro"/>
</dbReference>
<dbReference type="GO" id="GO:0006779">
    <property type="term" value="P:porphyrin-containing compound biosynthetic process"/>
    <property type="evidence" value="ECO:0007669"/>
    <property type="project" value="InterPro"/>
</dbReference>
<name>A0A3E3HYS7_9FIRM</name>
<organism evidence="2 3">
    <name type="scientific">Eisenbergiella massiliensis</name>
    <dbReference type="NCBI Taxonomy" id="1720294"/>
    <lineage>
        <taxon>Bacteria</taxon>
        <taxon>Bacillati</taxon>
        <taxon>Bacillota</taxon>
        <taxon>Clostridia</taxon>
        <taxon>Lachnospirales</taxon>
        <taxon>Lachnospiraceae</taxon>
        <taxon>Eisenbergiella</taxon>
    </lineage>
</organism>
<dbReference type="PANTHER" id="PTHR47099:SF1">
    <property type="entry name" value="METHYLCOBAMIDE:COM METHYLTRANSFERASE MTBA"/>
    <property type="match status" value="1"/>
</dbReference>
<protein>
    <recommendedName>
        <fullName evidence="1">Uroporphyrinogen decarboxylase (URO-D) domain-containing protein</fullName>
    </recommendedName>
</protein>
<evidence type="ECO:0000259" key="1">
    <source>
        <dbReference type="Pfam" id="PF01208"/>
    </source>
</evidence>
<comment type="caution">
    <text evidence="2">The sequence shown here is derived from an EMBL/GenBank/DDBJ whole genome shotgun (WGS) entry which is preliminary data.</text>
</comment>
<proteinExistence type="predicted"/>
<dbReference type="InterPro" id="IPR052024">
    <property type="entry name" value="Methanogen_methyltrans"/>
</dbReference>
<dbReference type="InterPro" id="IPR000257">
    <property type="entry name" value="Uroporphyrinogen_deCOase"/>
</dbReference>
<dbReference type="SUPFAM" id="SSF51726">
    <property type="entry name" value="UROD/MetE-like"/>
    <property type="match status" value="1"/>
</dbReference>
<keyword evidence="3" id="KW-1185">Reference proteome</keyword>
<dbReference type="RefSeq" id="WP_117545409.1">
    <property type="nucleotide sequence ID" value="NZ_JBKUNB010000015.1"/>
</dbReference>
<dbReference type="EMBL" id="QVLV01000019">
    <property type="protein sequence ID" value="RGE56988.1"/>
    <property type="molecule type" value="Genomic_DNA"/>
</dbReference>
<accession>A0A3E3HYS7</accession>
<dbReference type="GeneID" id="97989400"/>
<evidence type="ECO:0000313" key="3">
    <source>
        <dbReference type="Proteomes" id="UP000260812"/>
    </source>
</evidence>
<dbReference type="Proteomes" id="UP000260812">
    <property type="component" value="Unassembled WGS sequence"/>
</dbReference>
<reference evidence="2" key="1">
    <citation type="submission" date="2018-08" db="EMBL/GenBank/DDBJ databases">
        <title>A genome reference for cultivated species of the human gut microbiota.</title>
        <authorList>
            <person name="Zou Y."/>
            <person name="Xue W."/>
            <person name="Luo G."/>
        </authorList>
    </citation>
    <scope>NUCLEOTIDE SEQUENCE [LARGE SCALE GENOMIC DNA]</scope>
    <source>
        <strain evidence="2">TF05-5AC</strain>
    </source>
</reference>
<dbReference type="AlphaFoldDB" id="A0A3E3HYS7"/>
<dbReference type="Gene3D" id="3.20.20.210">
    <property type="match status" value="1"/>
</dbReference>